<evidence type="ECO:0000313" key="1">
    <source>
        <dbReference type="EMBL" id="OEL12399.1"/>
    </source>
</evidence>
<accession>A0A1E5UHQ5</accession>
<protein>
    <submittedName>
        <fullName evidence="1">Uncharacterized protein</fullName>
    </submittedName>
</protein>
<name>A0A1E5UHQ5_9FLAO</name>
<comment type="caution">
    <text evidence="1">The sequence shown here is derived from an EMBL/GenBank/DDBJ whole genome shotgun (WGS) entry which is preliminary data.</text>
</comment>
<dbReference type="AlphaFoldDB" id="A0A1E5UHQ5"/>
<gene>
    <name evidence="1" type="ORF">BHF72_1153</name>
</gene>
<reference evidence="1 2" key="1">
    <citation type="submission" date="2016-09" db="EMBL/GenBank/DDBJ databases">
        <authorList>
            <person name="Capua I."/>
            <person name="De Benedictis P."/>
            <person name="Joannis T."/>
            <person name="Lombin L.H."/>
            <person name="Cattoli G."/>
        </authorList>
    </citation>
    <scope>NUCLEOTIDE SEQUENCE [LARGE SCALE GENOMIC DNA]</scope>
    <source>
        <strain evidence="1 2">NRS-1</strain>
    </source>
</reference>
<sequence>MLFPCKKIPRFSLQFLVKTNARFARAIFTVGFPLQSLTQNSSEFQHPKSIIQHPSSIIHHPSSIIHHPSSNI</sequence>
<keyword evidence="2" id="KW-1185">Reference proteome</keyword>
<evidence type="ECO:0000313" key="2">
    <source>
        <dbReference type="Proteomes" id="UP000095601"/>
    </source>
</evidence>
<organism evidence="1 2">
    <name type="scientific">Cloacibacterium normanense</name>
    <dbReference type="NCBI Taxonomy" id="237258"/>
    <lineage>
        <taxon>Bacteria</taxon>
        <taxon>Pseudomonadati</taxon>
        <taxon>Bacteroidota</taxon>
        <taxon>Flavobacteriia</taxon>
        <taxon>Flavobacteriales</taxon>
        <taxon>Weeksellaceae</taxon>
    </lineage>
</organism>
<dbReference type="Proteomes" id="UP000095601">
    <property type="component" value="Unassembled WGS sequence"/>
</dbReference>
<proteinExistence type="predicted"/>
<dbReference type="EMBL" id="MKGI01000005">
    <property type="protein sequence ID" value="OEL12399.1"/>
    <property type="molecule type" value="Genomic_DNA"/>
</dbReference>